<evidence type="ECO:0000256" key="5">
    <source>
        <dbReference type="ARBA" id="ARBA00023242"/>
    </source>
</evidence>
<reference evidence="9" key="1">
    <citation type="journal article" date="2023" name="Insect Mol. Biol.">
        <title>Genome sequencing provides insights into the evolution of gene families encoding plant cell wall-degrading enzymes in longhorned beetles.</title>
        <authorList>
            <person name="Shin N.R."/>
            <person name="Okamura Y."/>
            <person name="Kirsch R."/>
            <person name="Pauchet Y."/>
        </authorList>
    </citation>
    <scope>NUCLEOTIDE SEQUENCE</scope>
    <source>
        <strain evidence="9">AMC_N1</strain>
    </source>
</reference>
<gene>
    <name evidence="9" type="ORF">NQ318_015661</name>
</gene>
<dbReference type="Pfam" id="PF01248">
    <property type="entry name" value="Ribosomal_L7Ae"/>
    <property type="match status" value="1"/>
</dbReference>
<dbReference type="PRINTS" id="PR00881">
    <property type="entry name" value="L7ARS6FAMILY"/>
</dbReference>
<dbReference type="GO" id="GO:0003723">
    <property type="term" value="F:RNA binding"/>
    <property type="evidence" value="ECO:0007669"/>
    <property type="project" value="InterPro"/>
</dbReference>
<dbReference type="AlphaFoldDB" id="A0AAV8XRI1"/>
<dbReference type="EMBL" id="JAPWTK010000382">
    <property type="protein sequence ID" value="KAJ8941229.1"/>
    <property type="molecule type" value="Genomic_DNA"/>
</dbReference>
<dbReference type="InterPro" id="IPR004037">
    <property type="entry name" value="Ribosomal_eL8-like_CS"/>
</dbReference>
<keyword evidence="5" id="KW-0539">Nucleus</keyword>
<dbReference type="GO" id="GO:1990904">
    <property type="term" value="C:ribonucleoprotein complex"/>
    <property type="evidence" value="ECO:0007669"/>
    <property type="project" value="UniProtKB-KW"/>
</dbReference>
<dbReference type="InterPro" id="IPR004038">
    <property type="entry name" value="Ribosomal_eL8/eL30/eS12/Gad45"/>
</dbReference>
<comment type="subcellular location">
    <subcellularLocation>
        <location evidence="1">Nucleus</location>
        <location evidence="1">Nucleolus</location>
    </subcellularLocation>
</comment>
<dbReference type="InterPro" id="IPR018492">
    <property type="entry name" value="Ribosomal_eL8/Nhp2"/>
</dbReference>
<sequence>MGKIKIEAEEIAEEDISMKTDEPAELSHEEKVANCSVIAKPMCSKKLAKKSYKLVKKAIKHKTYFRCGLKDVQTRIRKGETGIVIFAGDVAPVDIMCHLPGVCEEKNIPYVYVPSRKDLGNALGVKRGCLTVLIRPHEEYEEAFKEVKEEITHLSIAL</sequence>
<evidence type="ECO:0000259" key="8">
    <source>
        <dbReference type="Pfam" id="PF01248"/>
    </source>
</evidence>
<dbReference type="GO" id="GO:0005730">
    <property type="term" value="C:nucleolus"/>
    <property type="evidence" value="ECO:0007669"/>
    <property type="project" value="UniProtKB-SubCell"/>
</dbReference>
<dbReference type="PANTHER" id="PTHR23105">
    <property type="entry name" value="RIBOSOMAL PROTEIN L7AE FAMILY MEMBER"/>
    <property type="match status" value="1"/>
</dbReference>
<keyword evidence="10" id="KW-1185">Reference proteome</keyword>
<dbReference type="Proteomes" id="UP001162162">
    <property type="component" value="Unassembled WGS sequence"/>
</dbReference>
<dbReference type="Gene3D" id="3.30.1330.30">
    <property type="match status" value="1"/>
</dbReference>
<dbReference type="InterPro" id="IPR050257">
    <property type="entry name" value="eL8/uL1-like"/>
</dbReference>
<evidence type="ECO:0000256" key="6">
    <source>
        <dbReference type="ARBA" id="ARBA00023274"/>
    </source>
</evidence>
<protein>
    <recommendedName>
        <fullName evidence="7">H/ACA snoRNP protein NHP2</fullName>
    </recommendedName>
</protein>
<evidence type="ECO:0000256" key="1">
    <source>
        <dbReference type="ARBA" id="ARBA00004604"/>
    </source>
</evidence>
<dbReference type="SUPFAM" id="SSF55315">
    <property type="entry name" value="L30e-like"/>
    <property type="match status" value="1"/>
</dbReference>
<evidence type="ECO:0000256" key="2">
    <source>
        <dbReference type="ARBA" id="ARBA00007337"/>
    </source>
</evidence>
<evidence type="ECO:0000313" key="9">
    <source>
        <dbReference type="EMBL" id="KAJ8941229.1"/>
    </source>
</evidence>
<comment type="similarity">
    <text evidence="2">Belongs to the eukaryotic ribosomal protein eL8 family.</text>
</comment>
<evidence type="ECO:0000256" key="4">
    <source>
        <dbReference type="ARBA" id="ARBA00022552"/>
    </source>
</evidence>
<dbReference type="GO" id="GO:0006364">
    <property type="term" value="P:rRNA processing"/>
    <property type="evidence" value="ECO:0007669"/>
    <property type="project" value="UniProtKB-KW"/>
</dbReference>
<dbReference type="InterPro" id="IPR029064">
    <property type="entry name" value="Ribosomal_eL30-like_sf"/>
</dbReference>
<dbReference type="PROSITE" id="PS01082">
    <property type="entry name" value="RIBOSOMAL_L7AE"/>
    <property type="match status" value="1"/>
</dbReference>
<dbReference type="FunFam" id="3.30.1330.30:FF:000028">
    <property type="entry name" value="H/ACA ribonucleoprotein complex subunit 2-like protein"/>
    <property type="match status" value="1"/>
</dbReference>
<keyword evidence="6" id="KW-0687">Ribonucleoprotein</keyword>
<keyword evidence="3" id="KW-0690">Ribosome biogenesis</keyword>
<evidence type="ECO:0000256" key="7">
    <source>
        <dbReference type="ARBA" id="ARBA00083355"/>
    </source>
</evidence>
<evidence type="ECO:0000256" key="3">
    <source>
        <dbReference type="ARBA" id="ARBA00022517"/>
    </source>
</evidence>
<evidence type="ECO:0000313" key="10">
    <source>
        <dbReference type="Proteomes" id="UP001162162"/>
    </source>
</evidence>
<accession>A0AAV8XRI1</accession>
<proteinExistence type="inferred from homology"/>
<organism evidence="9 10">
    <name type="scientific">Aromia moschata</name>
    <dbReference type="NCBI Taxonomy" id="1265417"/>
    <lineage>
        <taxon>Eukaryota</taxon>
        <taxon>Metazoa</taxon>
        <taxon>Ecdysozoa</taxon>
        <taxon>Arthropoda</taxon>
        <taxon>Hexapoda</taxon>
        <taxon>Insecta</taxon>
        <taxon>Pterygota</taxon>
        <taxon>Neoptera</taxon>
        <taxon>Endopterygota</taxon>
        <taxon>Coleoptera</taxon>
        <taxon>Polyphaga</taxon>
        <taxon>Cucujiformia</taxon>
        <taxon>Chrysomeloidea</taxon>
        <taxon>Cerambycidae</taxon>
        <taxon>Cerambycinae</taxon>
        <taxon>Callichromatini</taxon>
        <taxon>Aromia</taxon>
    </lineage>
</organism>
<feature type="domain" description="Ribosomal protein eL8/eL30/eS12/Gadd45" evidence="8">
    <location>
        <begin position="50"/>
        <end position="142"/>
    </location>
</feature>
<name>A0AAV8XRI1_9CUCU</name>
<keyword evidence="4" id="KW-0698">rRNA processing</keyword>
<comment type="caution">
    <text evidence="9">The sequence shown here is derived from an EMBL/GenBank/DDBJ whole genome shotgun (WGS) entry which is preliminary data.</text>
</comment>